<dbReference type="RefSeq" id="WP_076660704.1">
    <property type="nucleotide sequence ID" value="NZ_FTPR01000003.1"/>
</dbReference>
<sequence length="263" mass="28663">MILEAGELEEKASDLGNNDLTIDGGSAVLGVTSRMLVREGPKALSWAVTKFAGQKVLVLGPPGSAKTSFIEFLRWGSHVKKDISIPQTTRTETAHRVFRVKVGAQSQLEFSVSSIIDTAGHDGPSAAAAELVRLKPSMVILMFSVSDPLKAQESGGYSIESWLDFFCQKLADQDQRTVASLLEKCFVVISKTDLRARSTVKKHKAGIKPKFREWLTNERVSKAIVKMPILDCSFLEGDVNEKTANSVVEEMAKALARNGRKAA</sequence>
<dbReference type="EMBL" id="FTPR01000003">
    <property type="protein sequence ID" value="SIT90032.1"/>
    <property type="molecule type" value="Genomic_DNA"/>
</dbReference>
<accession>A0A1R3XF18</accession>
<name>A0A1R3XF18_9RHOB</name>
<dbReference type="STRING" id="287098.SAMN05421665_2960"/>
<reference evidence="2" key="1">
    <citation type="submission" date="2017-01" db="EMBL/GenBank/DDBJ databases">
        <authorList>
            <person name="Varghese N."/>
            <person name="Submissions S."/>
        </authorList>
    </citation>
    <scope>NUCLEOTIDE SEQUENCE [LARGE SCALE GENOMIC DNA]</scope>
    <source>
        <strain evidence="2">DSM 29591</strain>
    </source>
</reference>
<dbReference type="Proteomes" id="UP000186997">
    <property type="component" value="Unassembled WGS sequence"/>
</dbReference>
<gene>
    <name evidence="1" type="ORF">SAMN05421665_2960</name>
</gene>
<proteinExistence type="predicted"/>
<dbReference type="InterPro" id="IPR027417">
    <property type="entry name" value="P-loop_NTPase"/>
</dbReference>
<keyword evidence="2" id="KW-1185">Reference proteome</keyword>
<dbReference type="AlphaFoldDB" id="A0A1R3XF18"/>
<evidence type="ECO:0000313" key="2">
    <source>
        <dbReference type="Proteomes" id="UP000186997"/>
    </source>
</evidence>
<dbReference type="Gene3D" id="3.40.50.300">
    <property type="entry name" value="P-loop containing nucleotide triphosphate hydrolases"/>
    <property type="match status" value="1"/>
</dbReference>
<evidence type="ECO:0000313" key="1">
    <source>
        <dbReference type="EMBL" id="SIT90032.1"/>
    </source>
</evidence>
<dbReference type="SUPFAM" id="SSF52540">
    <property type="entry name" value="P-loop containing nucleoside triphosphate hydrolases"/>
    <property type="match status" value="1"/>
</dbReference>
<protein>
    <submittedName>
        <fullName evidence="1">GTPase SAR1 family protein</fullName>
    </submittedName>
</protein>
<dbReference type="CDD" id="cd00882">
    <property type="entry name" value="Ras_like_GTPase"/>
    <property type="match status" value="1"/>
</dbReference>
<organism evidence="1 2">
    <name type="scientific">Yoonia rosea</name>
    <dbReference type="NCBI Taxonomy" id="287098"/>
    <lineage>
        <taxon>Bacteria</taxon>
        <taxon>Pseudomonadati</taxon>
        <taxon>Pseudomonadota</taxon>
        <taxon>Alphaproteobacteria</taxon>
        <taxon>Rhodobacterales</taxon>
        <taxon>Paracoccaceae</taxon>
        <taxon>Yoonia</taxon>
    </lineage>
</organism>